<dbReference type="SUPFAM" id="SSF63411">
    <property type="entry name" value="LuxS/MPP-like metallohydrolase"/>
    <property type="match status" value="2"/>
</dbReference>
<keyword evidence="4" id="KW-1185">Reference proteome</keyword>
<proteinExistence type="predicted"/>
<accession>A0ABQ3K3G3</accession>
<feature type="domain" description="Peptidase M16 C-terminal" evidence="2">
    <location>
        <begin position="165"/>
        <end position="336"/>
    </location>
</feature>
<feature type="domain" description="Peptidase M16 N-terminal" evidence="1">
    <location>
        <begin position="12"/>
        <end position="126"/>
    </location>
</feature>
<dbReference type="Pfam" id="PF05193">
    <property type="entry name" value="Peptidase_M16_C"/>
    <property type="match status" value="1"/>
</dbReference>
<dbReference type="PANTHER" id="PTHR11851">
    <property type="entry name" value="METALLOPROTEASE"/>
    <property type="match status" value="1"/>
</dbReference>
<comment type="caution">
    <text evidence="3">The sequence shown here is derived from an EMBL/GenBank/DDBJ whole genome shotgun (WGS) entry which is preliminary data.</text>
</comment>
<organism evidence="3 4">
    <name type="scientific">Deinococcus piscis</name>
    <dbReference type="NCBI Taxonomy" id="394230"/>
    <lineage>
        <taxon>Bacteria</taxon>
        <taxon>Thermotogati</taxon>
        <taxon>Deinococcota</taxon>
        <taxon>Deinococci</taxon>
        <taxon>Deinococcales</taxon>
        <taxon>Deinococcaceae</taxon>
        <taxon>Deinococcus</taxon>
    </lineage>
</organism>
<evidence type="ECO:0000313" key="3">
    <source>
        <dbReference type="EMBL" id="GHG01925.1"/>
    </source>
</evidence>
<evidence type="ECO:0000259" key="1">
    <source>
        <dbReference type="Pfam" id="PF00675"/>
    </source>
</evidence>
<dbReference type="Gene3D" id="3.30.830.10">
    <property type="entry name" value="Metalloenzyme, LuxS/M16 peptidase-like"/>
    <property type="match status" value="2"/>
</dbReference>
<name>A0ABQ3K3G3_9DEIO</name>
<dbReference type="InterPro" id="IPR011765">
    <property type="entry name" value="Pept_M16_N"/>
</dbReference>
<dbReference type="InterPro" id="IPR007863">
    <property type="entry name" value="Peptidase_M16_C"/>
</dbReference>
<gene>
    <name evidence="3" type="ORF">GCM10017783_12670</name>
</gene>
<dbReference type="InterPro" id="IPR050361">
    <property type="entry name" value="MPP/UQCRC_Complex"/>
</dbReference>
<evidence type="ECO:0000259" key="2">
    <source>
        <dbReference type="Pfam" id="PF05193"/>
    </source>
</evidence>
<reference evidence="4" key="1">
    <citation type="journal article" date="2019" name="Int. J. Syst. Evol. Microbiol.">
        <title>The Global Catalogue of Microorganisms (GCM) 10K type strain sequencing project: providing services to taxonomists for standard genome sequencing and annotation.</title>
        <authorList>
            <consortium name="The Broad Institute Genomics Platform"/>
            <consortium name="The Broad Institute Genome Sequencing Center for Infectious Disease"/>
            <person name="Wu L."/>
            <person name="Ma J."/>
        </authorList>
    </citation>
    <scope>NUCLEOTIDE SEQUENCE [LARGE SCALE GENOMIC DNA]</scope>
    <source>
        <strain evidence="4">CGMCC 1.18439</strain>
    </source>
</reference>
<dbReference type="PANTHER" id="PTHR11851:SF219">
    <property type="entry name" value="HYPOTHETICAL ZINC PROTEASE"/>
    <property type="match status" value="1"/>
</dbReference>
<evidence type="ECO:0000313" key="4">
    <source>
        <dbReference type="Proteomes" id="UP000632154"/>
    </source>
</evidence>
<protein>
    <submittedName>
        <fullName evidence="3">Peptidase M16</fullName>
    </submittedName>
</protein>
<sequence>MAAQPRAGAAFAVSLRLPWGSAHDPLGLEGTAGVLEEWLFKGAGGRGARSLANAFDALGLRRGGGVGAEATRLSLSGLNADLPAALHLLADVVCRPELPEAEVPVLTDLARQDLEGLQDTPEERLALHTRTEVFGGPRSAAVGHAALAGYGHPVSGTHAGLSAINAATLRAAHARWGAQGSLLAVVADLSAGEILEQVEAAFGDWQPGAVPKATEPHFHAGVRSHLYHPGSEQTHLSLSWPSVGADHPDYLPSQLALTAFSGGSASRLFHAVREERGLAYAAQASSLLLGSQGFWQLGAASTPARAQETLDVLLAETERLRAGLSAHEFERAQRGLLTGLAFSEEGLRARASAMLRDLVLLGRLREPGELHAQLRAITHEEVNAYLAALPDPLPDAALVTLGRAPLHLSTRELSA</sequence>
<dbReference type="Proteomes" id="UP000632154">
    <property type="component" value="Unassembled WGS sequence"/>
</dbReference>
<dbReference type="InterPro" id="IPR011249">
    <property type="entry name" value="Metalloenz_LuxS/M16"/>
</dbReference>
<dbReference type="EMBL" id="BNAL01000013">
    <property type="protein sequence ID" value="GHG01925.1"/>
    <property type="molecule type" value="Genomic_DNA"/>
</dbReference>
<dbReference type="Pfam" id="PF00675">
    <property type="entry name" value="Peptidase_M16"/>
    <property type="match status" value="1"/>
</dbReference>